<protein>
    <recommendedName>
        <fullName evidence="1">Lipid/polyisoprenoid-binding YceI-like domain-containing protein</fullName>
    </recommendedName>
</protein>
<dbReference type="RefSeq" id="WP_100759504.1">
    <property type="nucleotide sequence ID" value="NZ_NPDT01000006.1"/>
</dbReference>
<dbReference type="PANTHER" id="PTHR34406">
    <property type="entry name" value="PROTEIN YCEI"/>
    <property type="match status" value="1"/>
</dbReference>
<evidence type="ECO:0000313" key="3">
    <source>
        <dbReference type="Proteomes" id="UP000231912"/>
    </source>
</evidence>
<sequence>MIRIFYSILIFAFVSILPVHSESVNLTKTDIQFTVIHPFKTVIGQCKGTVVSPVQFQRNADGLTAPKTLKIEVPIKEIRSGDENRDEHISEALGYPVHSQITFQLGSIATSKEEWTISGNLTVNGITKPVKSQAKVRYEGQEIFISGKFQVLMSDFEVVAPSLLFTTAKNEVSIEYSFILKP</sequence>
<feature type="domain" description="Lipid/polyisoprenoid-binding YceI-like" evidence="1">
    <location>
        <begin position="23"/>
        <end position="181"/>
    </location>
</feature>
<dbReference type="EMBL" id="NPDT01000006">
    <property type="protein sequence ID" value="PJZ65088.1"/>
    <property type="molecule type" value="Genomic_DNA"/>
</dbReference>
<name>A0A2M9Z9J7_9LEPT</name>
<gene>
    <name evidence="2" type="ORF">CH371_14265</name>
</gene>
<proteinExistence type="predicted"/>
<reference evidence="2 3" key="1">
    <citation type="submission" date="2017-07" db="EMBL/GenBank/DDBJ databases">
        <title>Leptospira spp. isolated from tropical soils.</title>
        <authorList>
            <person name="Thibeaux R."/>
            <person name="Iraola G."/>
            <person name="Ferres I."/>
            <person name="Bierque E."/>
            <person name="Girault D."/>
            <person name="Soupe-Gilbert M.-E."/>
            <person name="Picardeau M."/>
            <person name="Goarant C."/>
        </authorList>
    </citation>
    <scope>NUCLEOTIDE SEQUENCE [LARGE SCALE GENOMIC DNA]</scope>
    <source>
        <strain evidence="2 3">FH2-C-A2</strain>
    </source>
</reference>
<organism evidence="2 3">
    <name type="scientific">Leptospira wolffii</name>
    <dbReference type="NCBI Taxonomy" id="409998"/>
    <lineage>
        <taxon>Bacteria</taxon>
        <taxon>Pseudomonadati</taxon>
        <taxon>Spirochaetota</taxon>
        <taxon>Spirochaetia</taxon>
        <taxon>Leptospirales</taxon>
        <taxon>Leptospiraceae</taxon>
        <taxon>Leptospira</taxon>
    </lineage>
</organism>
<dbReference type="AlphaFoldDB" id="A0A2M9Z9J7"/>
<accession>A0A2M9Z9J7</accession>
<dbReference type="Pfam" id="PF04264">
    <property type="entry name" value="YceI"/>
    <property type="match status" value="1"/>
</dbReference>
<evidence type="ECO:0000313" key="2">
    <source>
        <dbReference type="EMBL" id="PJZ65088.1"/>
    </source>
</evidence>
<evidence type="ECO:0000259" key="1">
    <source>
        <dbReference type="SMART" id="SM00867"/>
    </source>
</evidence>
<dbReference type="Gene3D" id="2.40.128.110">
    <property type="entry name" value="Lipid/polyisoprenoid-binding, YceI-like"/>
    <property type="match status" value="1"/>
</dbReference>
<dbReference type="SUPFAM" id="SSF101874">
    <property type="entry name" value="YceI-like"/>
    <property type="match status" value="1"/>
</dbReference>
<dbReference type="InterPro" id="IPR007372">
    <property type="entry name" value="Lipid/polyisoprenoid-bd_YceI"/>
</dbReference>
<dbReference type="InterPro" id="IPR036761">
    <property type="entry name" value="TTHA0802/YceI-like_sf"/>
</dbReference>
<dbReference type="PANTHER" id="PTHR34406:SF1">
    <property type="entry name" value="PROTEIN YCEI"/>
    <property type="match status" value="1"/>
</dbReference>
<dbReference type="Proteomes" id="UP000231912">
    <property type="component" value="Unassembled WGS sequence"/>
</dbReference>
<comment type="caution">
    <text evidence="2">The sequence shown here is derived from an EMBL/GenBank/DDBJ whole genome shotgun (WGS) entry which is preliminary data.</text>
</comment>
<dbReference type="SMART" id="SM00867">
    <property type="entry name" value="YceI"/>
    <property type="match status" value="1"/>
</dbReference>